<name>W2SEW5_CYPE1</name>
<dbReference type="GO" id="GO:0051315">
    <property type="term" value="P:attachment of mitotic spindle microtubules to kinetochore"/>
    <property type="evidence" value="ECO:0007669"/>
    <property type="project" value="TreeGrafter"/>
</dbReference>
<keyword evidence="1" id="KW-0175">Coiled coil</keyword>
<protein>
    <recommendedName>
        <fullName evidence="3">Kinetochore protein Sos7 coiled-coil domain-containing protein</fullName>
    </recommendedName>
</protein>
<dbReference type="GO" id="GO:0000776">
    <property type="term" value="C:kinetochore"/>
    <property type="evidence" value="ECO:0007669"/>
    <property type="project" value="InterPro"/>
</dbReference>
<evidence type="ECO:0000256" key="1">
    <source>
        <dbReference type="SAM" id="Coils"/>
    </source>
</evidence>
<dbReference type="InParanoid" id="W2SEW5"/>
<organism evidence="4 5">
    <name type="scientific">Cyphellophora europaea (strain CBS 101466)</name>
    <name type="common">Phialophora europaea</name>
    <dbReference type="NCBI Taxonomy" id="1220924"/>
    <lineage>
        <taxon>Eukaryota</taxon>
        <taxon>Fungi</taxon>
        <taxon>Dikarya</taxon>
        <taxon>Ascomycota</taxon>
        <taxon>Pezizomycotina</taxon>
        <taxon>Eurotiomycetes</taxon>
        <taxon>Chaetothyriomycetidae</taxon>
        <taxon>Chaetothyriales</taxon>
        <taxon>Cyphellophoraceae</taxon>
        <taxon>Cyphellophora</taxon>
    </lineage>
</organism>
<dbReference type="Pfam" id="PF20882">
    <property type="entry name" value="Sos7"/>
    <property type="match status" value="1"/>
</dbReference>
<dbReference type="Gene3D" id="1.10.287.1490">
    <property type="match status" value="1"/>
</dbReference>
<dbReference type="AlphaFoldDB" id="W2SEW5"/>
<reference evidence="4 5" key="1">
    <citation type="submission" date="2013-03" db="EMBL/GenBank/DDBJ databases">
        <title>The Genome Sequence of Phialophora europaea CBS 101466.</title>
        <authorList>
            <consortium name="The Broad Institute Genomics Platform"/>
            <person name="Cuomo C."/>
            <person name="de Hoog S."/>
            <person name="Gorbushina A."/>
            <person name="Walker B."/>
            <person name="Young S.K."/>
            <person name="Zeng Q."/>
            <person name="Gargeya S."/>
            <person name="Fitzgerald M."/>
            <person name="Haas B."/>
            <person name="Abouelleil A."/>
            <person name="Allen A.W."/>
            <person name="Alvarado L."/>
            <person name="Arachchi H.M."/>
            <person name="Berlin A.M."/>
            <person name="Chapman S.B."/>
            <person name="Gainer-Dewar J."/>
            <person name="Goldberg J."/>
            <person name="Griggs A."/>
            <person name="Gujja S."/>
            <person name="Hansen M."/>
            <person name="Howarth C."/>
            <person name="Imamovic A."/>
            <person name="Ireland A."/>
            <person name="Larimer J."/>
            <person name="McCowan C."/>
            <person name="Murphy C."/>
            <person name="Pearson M."/>
            <person name="Poon T.W."/>
            <person name="Priest M."/>
            <person name="Roberts A."/>
            <person name="Saif S."/>
            <person name="Shea T."/>
            <person name="Sisk P."/>
            <person name="Sykes S."/>
            <person name="Wortman J."/>
            <person name="Nusbaum C."/>
            <person name="Birren B."/>
        </authorList>
    </citation>
    <scope>NUCLEOTIDE SEQUENCE [LARGE SCALE GENOMIC DNA]</scope>
    <source>
        <strain evidence="4 5">CBS 101466</strain>
    </source>
</reference>
<accession>W2SEW5</accession>
<dbReference type="GeneID" id="19967947"/>
<proteinExistence type="predicted"/>
<dbReference type="PANTHER" id="PTHR37329">
    <property type="entry name" value="KINETOCHORE PROTEIN SOS7"/>
    <property type="match status" value="1"/>
</dbReference>
<dbReference type="RefSeq" id="XP_008711136.1">
    <property type="nucleotide sequence ID" value="XM_008712914.1"/>
</dbReference>
<evidence type="ECO:0000256" key="2">
    <source>
        <dbReference type="SAM" id="MobiDB-lite"/>
    </source>
</evidence>
<dbReference type="GO" id="GO:0034501">
    <property type="term" value="P:protein localization to kinetochore"/>
    <property type="evidence" value="ECO:0007669"/>
    <property type="project" value="InterPro"/>
</dbReference>
<evidence type="ECO:0000313" key="4">
    <source>
        <dbReference type="EMBL" id="ETN46424.1"/>
    </source>
</evidence>
<evidence type="ECO:0000259" key="3">
    <source>
        <dbReference type="Pfam" id="PF20882"/>
    </source>
</evidence>
<feature type="region of interest" description="Disordered" evidence="2">
    <location>
        <begin position="36"/>
        <end position="65"/>
    </location>
</feature>
<dbReference type="HOGENOM" id="CLU_060160_0_0_1"/>
<feature type="compositionally biased region" description="Low complexity" evidence="2">
    <location>
        <begin position="55"/>
        <end position="65"/>
    </location>
</feature>
<keyword evidence="5" id="KW-1185">Reference proteome</keyword>
<feature type="coiled-coil region" evidence="1">
    <location>
        <begin position="167"/>
        <end position="274"/>
    </location>
</feature>
<gene>
    <name evidence="4" type="ORF">HMPREF1541_00608</name>
</gene>
<dbReference type="STRING" id="1220924.W2SEW5"/>
<dbReference type="eggNOG" id="ENOG502S6XI">
    <property type="taxonomic scope" value="Eukaryota"/>
</dbReference>
<dbReference type="OrthoDB" id="18959at2759"/>
<dbReference type="Proteomes" id="UP000030752">
    <property type="component" value="Unassembled WGS sequence"/>
</dbReference>
<dbReference type="VEuPathDB" id="FungiDB:HMPREF1541_00608"/>
<evidence type="ECO:0000313" key="5">
    <source>
        <dbReference type="Proteomes" id="UP000030752"/>
    </source>
</evidence>
<sequence>MAAAADPTALLAQLQDPQTSKPLSILHLAEPILESEASAANHPSSDSAAAQRDLATSTTSAPDTTSVVLTPSTLGADLQHYRDLFSKLRFSYLEQVTKEKYLRSIVGDPPLLVTPKDNAELEAKLVGMKAELKAKKAETDALVTELEGVAAALAAQYEGVESGKVALRALPAEVEDLKAQVAVLREEVQRKQTELGREGDEDPRYAMRMDATAQALEEQRRANEAIDREIAELERRLPGKMRECERAERELEEMERQREEITRQAREVKRIREEGGRDLVGERGRWYTAQEAVLKGLLRT</sequence>
<feature type="domain" description="Kinetochore protein Sos7 coiled-coil" evidence="3">
    <location>
        <begin position="83"/>
        <end position="157"/>
    </location>
</feature>
<dbReference type="InterPro" id="IPR048781">
    <property type="entry name" value="Sos7_CC"/>
</dbReference>
<dbReference type="EMBL" id="KB822711">
    <property type="protein sequence ID" value="ETN46424.1"/>
    <property type="molecule type" value="Genomic_DNA"/>
</dbReference>
<dbReference type="InterPro" id="IPR037475">
    <property type="entry name" value="Sos7"/>
</dbReference>
<dbReference type="PANTHER" id="PTHR37329:SF1">
    <property type="entry name" value="KINETOCHORE PROTEIN SOS7"/>
    <property type="match status" value="1"/>
</dbReference>